<feature type="compositionally biased region" description="Polar residues" evidence="2">
    <location>
        <begin position="196"/>
        <end position="205"/>
    </location>
</feature>
<feature type="region of interest" description="Disordered" evidence="2">
    <location>
        <begin position="144"/>
        <end position="294"/>
    </location>
</feature>
<dbReference type="GO" id="GO:0006887">
    <property type="term" value="P:exocytosis"/>
    <property type="evidence" value="ECO:0007669"/>
    <property type="project" value="TreeGrafter"/>
</dbReference>
<comment type="similarity">
    <text evidence="1">Belongs to the SNAP-25 family.</text>
</comment>
<accession>A0AAD9D1P6</accession>
<name>A0AAD9D1P6_GLOAC</name>
<evidence type="ECO:0000313" key="5">
    <source>
        <dbReference type="Proteomes" id="UP001244207"/>
    </source>
</evidence>
<evidence type="ECO:0000256" key="2">
    <source>
        <dbReference type="SAM" id="MobiDB-lite"/>
    </source>
</evidence>
<dbReference type="SMART" id="SM00397">
    <property type="entry name" value="t_SNARE"/>
    <property type="match status" value="2"/>
</dbReference>
<dbReference type="GO" id="GO:0005484">
    <property type="term" value="F:SNAP receptor activity"/>
    <property type="evidence" value="ECO:0007669"/>
    <property type="project" value="TreeGrafter"/>
</dbReference>
<feature type="region of interest" description="Disordered" evidence="2">
    <location>
        <begin position="415"/>
        <end position="445"/>
    </location>
</feature>
<dbReference type="PANTHER" id="PTHR19305">
    <property type="entry name" value="SYNAPTOSOMAL ASSOCIATED PROTEIN"/>
    <property type="match status" value="1"/>
</dbReference>
<dbReference type="Gene3D" id="1.20.5.110">
    <property type="match status" value="2"/>
</dbReference>
<dbReference type="Proteomes" id="UP001244207">
    <property type="component" value="Unassembled WGS sequence"/>
</dbReference>
<dbReference type="RefSeq" id="XP_060370803.1">
    <property type="nucleotide sequence ID" value="XM_060509991.1"/>
</dbReference>
<reference evidence="4" key="1">
    <citation type="submission" date="2021-12" db="EMBL/GenBank/DDBJ databases">
        <title>Comparative genomics, transcriptomics and evolutionary studies reveal genomic signatures of adaptation to plant cell wall in hemibiotrophic fungi.</title>
        <authorList>
            <consortium name="DOE Joint Genome Institute"/>
            <person name="Baroncelli R."/>
            <person name="Diaz J.F."/>
            <person name="Benocci T."/>
            <person name="Peng M."/>
            <person name="Battaglia E."/>
            <person name="Haridas S."/>
            <person name="Andreopoulos W."/>
            <person name="Labutti K."/>
            <person name="Pangilinan J."/>
            <person name="Floch G.L."/>
            <person name="Makela M.R."/>
            <person name="Henrissat B."/>
            <person name="Grigoriev I.V."/>
            <person name="Crouch J.A."/>
            <person name="De Vries R.P."/>
            <person name="Sukno S.A."/>
            <person name="Thon M.R."/>
        </authorList>
    </citation>
    <scope>NUCLEOTIDE SEQUENCE</scope>
    <source>
        <strain evidence="4">CBS 112980</strain>
    </source>
</reference>
<comment type="caution">
    <text evidence="4">The sequence shown here is derived from an EMBL/GenBank/DDBJ whole genome shotgun (WGS) entry which is preliminary data.</text>
</comment>
<dbReference type="CDD" id="cd15886">
    <property type="entry name" value="SNARE_SEC9N"/>
    <property type="match status" value="1"/>
</dbReference>
<dbReference type="PROSITE" id="PS50192">
    <property type="entry name" value="T_SNARE"/>
    <property type="match status" value="1"/>
</dbReference>
<dbReference type="InterPro" id="IPR000727">
    <property type="entry name" value="T_SNARE_dom"/>
</dbReference>
<dbReference type="EMBL" id="JAHMHS010000005">
    <property type="protein sequence ID" value="KAK1730748.1"/>
    <property type="molecule type" value="Genomic_DNA"/>
</dbReference>
<feature type="compositionally biased region" description="Gly residues" evidence="2">
    <location>
        <begin position="151"/>
        <end position="166"/>
    </location>
</feature>
<dbReference type="SUPFAM" id="SSF58038">
    <property type="entry name" value="SNARE fusion complex"/>
    <property type="match status" value="2"/>
</dbReference>
<dbReference type="GO" id="GO:0005886">
    <property type="term" value="C:plasma membrane"/>
    <property type="evidence" value="ECO:0007669"/>
    <property type="project" value="TreeGrafter"/>
</dbReference>
<feature type="compositionally biased region" description="Basic and acidic residues" evidence="2">
    <location>
        <begin position="285"/>
        <end position="294"/>
    </location>
</feature>
<gene>
    <name evidence="4" type="ORF">BDZ83DRAFT_646645</name>
</gene>
<dbReference type="GO" id="GO:0019905">
    <property type="term" value="F:syntaxin binding"/>
    <property type="evidence" value="ECO:0007669"/>
    <property type="project" value="TreeGrafter"/>
</dbReference>
<feature type="compositionally biased region" description="Basic and acidic residues" evidence="2">
    <location>
        <begin position="87"/>
        <end position="96"/>
    </location>
</feature>
<evidence type="ECO:0000256" key="1">
    <source>
        <dbReference type="ARBA" id="ARBA00009480"/>
    </source>
</evidence>
<proteinExistence type="inferred from homology"/>
<dbReference type="GO" id="GO:0031201">
    <property type="term" value="C:SNARE complex"/>
    <property type="evidence" value="ECO:0007669"/>
    <property type="project" value="TreeGrafter"/>
</dbReference>
<keyword evidence="5" id="KW-1185">Reference proteome</keyword>
<feature type="compositionally biased region" description="Gly residues" evidence="2">
    <location>
        <begin position="207"/>
        <end position="221"/>
    </location>
</feature>
<protein>
    <recommendedName>
        <fullName evidence="3">t-SNARE coiled-coil homology domain-containing protein</fullName>
    </recommendedName>
</protein>
<dbReference type="GO" id="GO:0006906">
    <property type="term" value="P:vesicle fusion"/>
    <property type="evidence" value="ECO:0007669"/>
    <property type="project" value="TreeGrafter"/>
</dbReference>
<feature type="domain" description="T-SNARE coiled-coil homology" evidence="3">
    <location>
        <begin position="445"/>
        <end position="507"/>
    </location>
</feature>
<evidence type="ECO:0000313" key="4">
    <source>
        <dbReference type="EMBL" id="KAK1730748.1"/>
    </source>
</evidence>
<dbReference type="AlphaFoldDB" id="A0AAD9D1P6"/>
<dbReference type="GeneID" id="85393890"/>
<dbReference type="PANTHER" id="PTHR19305:SF9">
    <property type="entry name" value="SYNAPTOSOMAL-ASSOCIATED PROTEIN 29"/>
    <property type="match status" value="1"/>
</dbReference>
<feature type="region of interest" description="Disordered" evidence="2">
    <location>
        <begin position="85"/>
        <end position="131"/>
    </location>
</feature>
<evidence type="ECO:0000259" key="3">
    <source>
        <dbReference type="PROSITE" id="PS50192"/>
    </source>
</evidence>
<sequence>MRMGNGGRPQSTDTYLARSLRHNMIVNGVCTEIRTPTQMPTNLQRHVVFCFLLEQIQLYNHIHHTSTNTESSTLSLLTMKKFGFGKKGGDEGDDANRSALFGRKSKSPAPGNDNPYAQAPAGGDPYAQDANKYAGMTPYQRARAGVPINGGAPGGLPGGPRAGAGYGPPPQPAGGYGNEKYGAAGGYGANRYDNNQNAYGANQRSGANGGARGPGGYGGLGRTNSDSTDAVRDELFSGAQDRYQQNKPQAGGYGQPTTSSGADGGYGGYGAPRELTAEEQEEEEYRATKSQIKDIRNESLQATQRMRQNASATEDVANATLARLAAQGERLHNTERNMDIAANHNKKAEEGAKDLKKANGSMFAVHIANPFTSKSRAAERDAAILDRHRQEREVREATRHEAFKSNQRMEDTFREMSLSGRPQKESEGQTKKNFTLLDSEDEEEEEKERAIDDNITAISGSAARLNLAARALGNEVDVQNVLINNIAKKSDAVDDGVRMNRERLNRIK</sequence>
<organism evidence="4 5">
    <name type="scientific">Glomerella acutata</name>
    <name type="common">Colletotrichum acutatum</name>
    <dbReference type="NCBI Taxonomy" id="27357"/>
    <lineage>
        <taxon>Eukaryota</taxon>
        <taxon>Fungi</taxon>
        <taxon>Dikarya</taxon>
        <taxon>Ascomycota</taxon>
        <taxon>Pezizomycotina</taxon>
        <taxon>Sordariomycetes</taxon>
        <taxon>Hypocreomycetidae</taxon>
        <taxon>Glomerellales</taxon>
        <taxon>Glomerellaceae</taxon>
        <taxon>Colletotrichum</taxon>
        <taxon>Colletotrichum acutatum species complex</taxon>
    </lineage>
</organism>